<name>A0ABT1ZQL6_9BURK</name>
<protein>
    <recommendedName>
        <fullName evidence="1">PatG domain-containing protein</fullName>
    </recommendedName>
</protein>
<organism evidence="2 3">
    <name type="scientific">Massilia pinisoli</name>
    <dbReference type="NCBI Taxonomy" id="1772194"/>
    <lineage>
        <taxon>Bacteria</taxon>
        <taxon>Pseudomonadati</taxon>
        <taxon>Pseudomonadota</taxon>
        <taxon>Betaproteobacteria</taxon>
        <taxon>Burkholderiales</taxon>
        <taxon>Oxalobacteraceae</taxon>
        <taxon>Telluria group</taxon>
        <taxon>Massilia</taxon>
    </lineage>
</organism>
<dbReference type="InterPro" id="IPR040483">
    <property type="entry name" value="PatG_dom"/>
</dbReference>
<dbReference type="Proteomes" id="UP001204151">
    <property type="component" value="Unassembled WGS sequence"/>
</dbReference>
<comment type="caution">
    <text evidence="2">The sequence shown here is derived from an EMBL/GenBank/DDBJ whole genome shotgun (WGS) entry which is preliminary data.</text>
</comment>
<sequence>MTEAAPDHISAPPAPAHAPCPSCAAAQAGAPPQQYVYALGRIEVRFPSLGLEREYQQRERALGHAPGGRLARLCAVLEKNPHLAAQACYLFTVGGSPAYILAPAGNYLRGALFEALAAGEAQDAYAVAVGRLGPMAPPQACGGVLAPVLLVDQLYTFRLDEWSGTLTHTLDAALKDRDIPVDAFTETARALFNRIVQSTENVGATDVHRALNYLIMQHPGIFLAAAEKRERHVLERIETRLVQGVSARRQVAVILGFTERSTGITERMFTRVDITEEWPFVSDADGERGPLGLQPWLENSMLGMPL</sequence>
<proteinExistence type="predicted"/>
<evidence type="ECO:0000313" key="2">
    <source>
        <dbReference type="EMBL" id="MCS0582189.1"/>
    </source>
</evidence>
<reference evidence="2 3" key="1">
    <citation type="submission" date="2022-08" db="EMBL/GenBank/DDBJ databases">
        <title>Reclassification of Massilia species as members of the genera Telluria, Duganella, Pseudoduganella, Mokoshia gen. nov. and Zemynaea gen. nov. using orthogonal and non-orthogonal genome-based approaches.</title>
        <authorList>
            <person name="Bowman J.P."/>
        </authorList>
    </citation>
    <scope>NUCLEOTIDE SEQUENCE [LARGE SCALE GENOMIC DNA]</scope>
    <source>
        <strain evidence="2 3">JCM 31316</strain>
    </source>
</reference>
<feature type="domain" description="PatG" evidence="1">
    <location>
        <begin position="35"/>
        <end position="210"/>
    </location>
</feature>
<dbReference type="EMBL" id="JANUGW010000007">
    <property type="protein sequence ID" value="MCS0582189.1"/>
    <property type="molecule type" value="Genomic_DNA"/>
</dbReference>
<evidence type="ECO:0000259" key="1">
    <source>
        <dbReference type="Pfam" id="PF18047"/>
    </source>
</evidence>
<dbReference type="Pfam" id="PF18047">
    <property type="entry name" value="PatG_D"/>
    <property type="match status" value="1"/>
</dbReference>
<accession>A0ABT1ZQL6</accession>
<dbReference type="RefSeq" id="WP_258816770.1">
    <property type="nucleotide sequence ID" value="NZ_JANUGW010000007.1"/>
</dbReference>
<evidence type="ECO:0000313" key="3">
    <source>
        <dbReference type="Proteomes" id="UP001204151"/>
    </source>
</evidence>
<gene>
    <name evidence="2" type="ORF">NX784_11350</name>
</gene>
<keyword evidence="3" id="KW-1185">Reference proteome</keyword>